<gene>
    <name evidence="1" type="ORF">ASPCADRAFT_166094</name>
</gene>
<dbReference type="AlphaFoldDB" id="A0A1R3RSA6"/>
<keyword evidence="2" id="KW-1185">Reference proteome</keyword>
<dbReference type="EMBL" id="KV907497">
    <property type="protein sequence ID" value="OOF97352.1"/>
    <property type="molecule type" value="Genomic_DNA"/>
</dbReference>
<organism evidence="1 2">
    <name type="scientific">Aspergillus carbonarius (strain ITEM 5010)</name>
    <dbReference type="NCBI Taxonomy" id="602072"/>
    <lineage>
        <taxon>Eukaryota</taxon>
        <taxon>Fungi</taxon>
        <taxon>Dikarya</taxon>
        <taxon>Ascomycota</taxon>
        <taxon>Pezizomycotina</taxon>
        <taxon>Eurotiomycetes</taxon>
        <taxon>Eurotiomycetidae</taxon>
        <taxon>Eurotiales</taxon>
        <taxon>Aspergillaceae</taxon>
        <taxon>Aspergillus</taxon>
        <taxon>Aspergillus subgen. Circumdati</taxon>
    </lineage>
</organism>
<reference evidence="2" key="1">
    <citation type="journal article" date="2017" name="Genome Biol.">
        <title>Comparative genomics reveals high biological diversity and specific adaptations in the industrially and medically important fungal genus Aspergillus.</title>
        <authorList>
            <person name="de Vries R.P."/>
            <person name="Riley R."/>
            <person name="Wiebenga A."/>
            <person name="Aguilar-Osorio G."/>
            <person name="Amillis S."/>
            <person name="Uchima C.A."/>
            <person name="Anderluh G."/>
            <person name="Asadollahi M."/>
            <person name="Askin M."/>
            <person name="Barry K."/>
            <person name="Battaglia E."/>
            <person name="Bayram O."/>
            <person name="Benocci T."/>
            <person name="Braus-Stromeyer S.A."/>
            <person name="Caldana C."/>
            <person name="Canovas D."/>
            <person name="Cerqueira G.C."/>
            <person name="Chen F."/>
            <person name="Chen W."/>
            <person name="Choi C."/>
            <person name="Clum A."/>
            <person name="Dos Santos R.A."/>
            <person name="Damasio A.R."/>
            <person name="Diallinas G."/>
            <person name="Emri T."/>
            <person name="Fekete E."/>
            <person name="Flipphi M."/>
            <person name="Freyberg S."/>
            <person name="Gallo A."/>
            <person name="Gournas C."/>
            <person name="Habgood R."/>
            <person name="Hainaut M."/>
            <person name="Harispe M.L."/>
            <person name="Henrissat B."/>
            <person name="Hilden K.S."/>
            <person name="Hope R."/>
            <person name="Hossain A."/>
            <person name="Karabika E."/>
            <person name="Karaffa L."/>
            <person name="Karanyi Z."/>
            <person name="Krasevec N."/>
            <person name="Kuo A."/>
            <person name="Kusch H."/>
            <person name="LaButti K."/>
            <person name="Lagendijk E.L."/>
            <person name="Lapidus A."/>
            <person name="Levasseur A."/>
            <person name="Lindquist E."/>
            <person name="Lipzen A."/>
            <person name="Logrieco A.F."/>
            <person name="MacCabe A."/>
            <person name="Maekelae M.R."/>
            <person name="Malavazi I."/>
            <person name="Melin P."/>
            <person name="Meyer V."/>
            <person name="Mielnichuk N."/>
            <person name="Miskei M."/>
            <person name="Molnar A.P."/>
            <person name="Mule G."/>
            <person name="Ngan C.Y."/>
            <person name="Orejas M."/>
            <person name="Orosz E."/>
            <person name="Ouedraogo J.P."/>
            <person name="Overkamp K.M."/>
            <person name="Park H.-S."/>
            <person name="Perrone G."/>
            <person name="Piumi F."/>
            <person name="Punt P.J."/>
            <person name="Ram A.F."/>
            <person name="Ramon A."/>
            <person name="Rauscher S."/>
            <person name="Record E."/>
            <person name="Riano-Pachon D.M."/>
            <person name="Robert V."/>
            <person name="Roehrig J."/>
            <person name="Ruller R."/>
            <person name="Salamov A."/>
            <person name="Salih N.S."/>
            <person name="Samson R.A."/>
            <person name="Sandor E."/>
            <person name="Sanguinetti M."/>
            <person name="Schuetze T."/>
            <person name="Sepcic K."/>
            <person name="Shelest E."/>
            <person name="Sherlock G."/>
            <person name="Sophianopoulou V."/>
            <person name="Squina F.M."/>
            <person name="Sun H."/>
            <person name="Susca A."/>
            <person name="Todd R.B."/>
            <person name="Tsang A."/>
            <person name="Unkles S.E."/>
            <person name="van de Wiele N."/>
            <person name="van Rossen-Uffink D."/>
            <person name="Oliveira J.V."/>
            <person name="Vesth T.C."/>
            <person name="Visser J."/>
            <person name="Yu J.-H."/>
            <person name="Zhou M."/>
            <person name="Andersen M.R."/>
            <person name="Archer D.B."/>
            <person name="Baker S.E."/>
            <person name="Benoit I."/>
            <person name="Brakhage A.A."/>
            <person name="Braus G.H."/>
            <person name="Fischer R."/>
            <person name="Frisvad J.C."/>
            <person name="Goldman G.H."/>
            <person name="Houbraken J."/>
            <person name="Oakley B."/>
            <person name="Pocsi I."/>
            <person name="Scazzocchio C."/>
            <person name="Seiboth B."/>
            <person name="vanKuyk P.A."/>
            <person name="Wortman J."/>
            <person name="Dyer P.S."/>
            <person name="Grigoriev I.V."/>
        </authorList>
    </citation>
    <scope>NUCLEOTIDE SEQUENCE [LARGE SCALE GENOMIC DNA]</scope>
    <source>
        <strain evidence="2">ITEM 5010</strain>
    </source>
</reference>
<dbReference type="Proteomes" id="UP000188318">
    <property type="component" value="Unassembled WGS sequence"/>
</dbReference>
<evidence type="ECO:0000313" key="2">
    <source>
        <dbReference type="Proteomes" id="UP000188318"/>
    </source>
</evidence>
<evidence type="ECO:0000313" key="1">
    <source>
        <dbReference type="EMBL" id="OOF97352.1"/>
    </source>
</evidence>
<proteinExistence type="predicted"/>
<accession>A0A1R3RSA6</accession>
<sequence>MSSFYKTLRPGDTNRHSIATESEPTDILLTPCPCPFTFVYLMVDILRISESTLKLASTFRAAAFSQNHRLPYPSIGTDC</sequence>
<protein>
    <submittedName>
        <fullName evidence="1">Uncharacterized protein</fullName>
    </submittedName>
</protein>
<name>A0A1R3RSA6_ASPC5</name>
<dbReference type="VEuPathDB" id="FungiDB:ASPCADRAFT_166094"/>